<sequence length="141" mass="15323">MASRSITKISLAALILAVLAGQASASFFTNPRLLKGQSKADISACAGGELVARTSKAWTYRSVGSAFYKHIWRNRPPRLSIPGGEHRASVGFVPPILRKNRCDVTFRFKNGAVSGVNFSTNVRGTQAEFTCGIVTDYCLRR</sequence>
<dbReference type="EMBL" id="UOEF01000294">
    <property type="protein sequence ID" value="VAV99933.1"/>
    <property type="molecule type" value="Genomic_DNA"/>
</dbReference>
<reference evidence="1" key="1">
    <citation type="submission" date="2018-06" db="EMBL/GenBank/DDBJ databases">
        <authorList>
            <person name="Zhirakovskaya E."/>
        </authorList>
    </citation>
    <scope>NUCLEOTIDE SEQUENCE</scope>
</reference>
<name>A0A3B0STX5_9ZZZZ</name>
<gene>
    <name evidence="1" type="ORF">MNBD_ALPHA04-582</name>
</gene>
<organism evidence="1">
    <name type="scientific">hydrothermal vent metagenome</name>
    <dbReference type="NCBI Taxonomy" id="652676"/>
    <lineage>
        <taxon>unclassified sequences</taxon>
        <taxon>metagenomes</taxon>
        <taxon>ecological metagenomes</taxon>
    </lineage>
</organism>
<proteinExistence type="predicted"/>
<accession>A0A3B0STX5</accession>
<evidence type="ECO:0000313" key="1">
    <source>
        <dbReference type="EMBL" id="VAV99933.1"/>
    </source>
</evidence>
<dbReference type="AlphaFoldDB" id="A0A3B0STX5"/>
<protein>
    <submittedName>
        <fullName evidence="1">Uncharacterized protein</fullName>
    </submittedName>
</protein>